<dbReference type="InterPro" id="IPR058031">
    <property type="entry name" value="AAA_lid_NorR"/>
</dbReference>
<dbReference type="FunFam" id="3.40.50.300:FF:000006">
    <property type="entry name" value="DNA-binding transcriptional regulator NtrC"/>
    <property type="match status" value="1"/>
</dbReference>
<dbReference type="PANTHER" id="PTHR32071:SF57">
    <property type="entry name" value="C4-DICARBOXYLATE TRANSPORT TRANSCRIPTIONAL REGULATORY PROTEIN DCTD"/>
    <property type="match status" value="1"/>
</dbReference>
<keyword evidence="5" id="KW-0804">Transcription</keyword>
<evidence type="ECO:0000313" key="10">
    <source>
        <dbReference type="Proteomes" id="UP000542342"/>
    </source>
</evidence>
<keyword evidence="2" id="KW-0067">ATP-binding</keyword>
<feature type="domain" description="Sigma-54 factor interaction" evidence="7">
    <location>
        <begin position="145"/>
        <end position="374"/>
    </location>
</feature>
<dbReference type="SUPFAM" id="SSF52540">
    <property type="entry name" value="P-loop containing nucleoside triphosphate hydrolases"/>
    <property type="match status" value="1"/>
</dbReference>
<evidence type="ECO:0000256" key="4">
    <source>
        <dbReference type="ARBA" id="ARBA00023125"/>
    </source>
</evidence>
<dbReference type="GO" id="GO:0006355">
    <property type="term" value="P:regulation of DNA-templated transcription"/>
    <property type="evidence" value="ECO:0007669"/>
    <property type="project" value="InterPro"/>
</dbReference>
<keyword evidence="4" id="KW-0238">DNA-binding</keyword>
<dbReference type="EMBL" id="JACEFB010000003">
    <property type="protein sequence ID" value="MBA2225822.1"/>
    <property type="molecule type" value="Genomic_DNA"/>
</dbReference>
<dbReference type="Gene3D" id="1.10.8.60">
    <property type="match status" value="1"/>
</dbReference>
<dbReference type="PROSITE" id="PS00688">
    <property type="entry name" value="SIGMA54_INTERACT_3"/>
    <property type="match status" value="1"/>
</dbReference>
<evidence type="ECO:0000259" key="7">
    <source>
        <dbReference type="PROSITE" id="PS50045"/>
    </source>
</evidence>
<dbReference type="Pfam" id="PF00158">
    <property type="entry name" value="Sigma54_activat"/>
    <property type="match status" value="1"/>
</dbReference>
<reference evidence="9 10" key="1">
    <citation type="submission" date="2020-07" db="EMBL/GenBank/DDBJ databases">
        <title>Thermogemmata thermophila gen. nov., sp. nov., a novel moderate thermophilic planctomycete from a Kamchatka hot spring.</title>
        <authorList>
            <person name="Elcheninov A.G."/>
            <person name="Podosokorskaya O.A."/>
            <person name="Kovaleva O.L."/>
            <person name="Novikov A."/>
            <person name="Bonch-Osmolovskaya E.A."/>
            <person name="Toshchakov S.V."/>
            <person name="Kublanov I.V."/>
        </authorList>
    </citation>
    <scope>NUCLEOTIDE SEQUENCE [LARGE SCALE GENOMIC DNA]</scope>
    <source>
        <strain evidence="9 10">2918</strain>
    </source>
</reference>
<dbReference type="InterPro" id="IPR025944">
    <property type="entry name" value="Sigma_54_int_dom_CS"/>
</dbReference>
<organism evidence="9 10">
    <name type="scientific">Thermogemmata fonticola</name>
    <dbReference type="NCBI Taxonomy" id="2755323"/>
    <lineage>
        <taxon>Bacteria</taxon>
        <taxon>Pseudomonadati</taxon>
        <taxon>Planctomycetota</taxon>
        <taxon>Planctomycetia</taxon>
        <taxon>Gemmatales</taxon>
        <taxon>Gemmataceae</taxon>
        <taxon>Thermogemmata</taxon>
    </lineage>
</organism>
<dbReference type="Gene3D" id="3.40.50.2300">
    <property type="match status" value="1"/>
</dbReference>
<dbReference type="PROSITE" id="PS50045">
    <property type="entry name" value="SIGMA54_INTERACT_4"/>
    <property type="match status" value="1"/>
</dbReference>
<dbReference type="SMART" id="SM00382">
    <property type="entry name" value="AAA"/>
    <property type="match status" value="1"/>
</dbReference>
<dbReference type="SUPFAM" id="SSF46689">
    <property type="entry name" value="Homeodomain-like"/>
    <property type="match status" value="1"/>
</dbReference>
<dbReference type="CDD" id="cd00009">
    <property type="entry name" value="AAA"/>
    <property type="match status" value="1"/>
</dbReference>
<dbReference type="GO" id="GO:0000160">
    <property type="term" value="P:phosphorelay signal transduction system"/>
    <property type="evidence" value="ECO:0007669"/>
    <property type="project" value="InterPro"/>
</dbReference>
<dbReference type="Gene3D" id="3.40.50.300">
    <property type="entry name" value="P-loop containing nucleotide triphosphate hydrolases"/>
    <property type="match status" value="1"/>
</dbReference>
<gene>
    <name evidence="9" type="ORF">H0921_06550</name>
</gene>
<keyword evidence="10" id="KW-1185">Reference proteome</keyword>
<dbReference type="SUPFAM" id="SSF52172">
    <property type="entry name" value="CheY-like"/>
    <property type="match status" value="1"/>
</dbReference>
<dbReference type="InterPro" id="IPR003593">
    <property type="entry name" value="AAA+_ATPase"/>
</dbReference>
<dbReference type="InterPro" id="IPR002078">
    <property type="entry name" value="Sigma_54_int"/>
</dbReference>
<dbReference type="InterPro" id="IPR009057">
    <property type="entry name" value="Homeodomain-like_sf"/>
</dbReference>
<dbReference type="Pfam" id="PF02954">
    <property type="entry name" value="HTH_8"/>
    <property type="match status" value="1"/>
</dbReference>
<protein>
    <submittedName>
        <fullName evidence="9">Sigma-54-dependent Fis family transcriptional regulator</fullName>
    </submittedName>
</protein>
<keyword evidence="3" id="KW-0805">Transcription regulation</keyword>
<keyword evidence="1" id="KW-0547">Nucleotide-binding</keyword>
<evidence type="ECO:0000256" key="2">
    <source>
        <dbReference type="ARBA" id="ARBA00022840"/>
    </source>
</evidence>
<dbReference type="SMART" id="SM00448">
    <property type="entry name" value="REC"/>
    <property type="match status" value="1"/>
</dbReference>
<dbReference type="PROSITE" id="PS50110">
    <property type="entry name" value="RESPONSE_REGULATORY"/>
    <property type="match status" value="1"/>
</dbReference>
<keyword evidence="6" id="KW-0597">Phosphoprotein</keyword>
<dbReference type="InterPro" id="IPR002197">
    <property type="entry name" value="HTH_Fis"/>
</dbReference>
<dbReference type="PRINTS" id="PR01590">
    <property type="entry name" value="HTHFIS"/>
</dbReference>
<dbReference type="GO" id="GO:0043565">
    <property type="term" value="F:sequence-specific DNA binding"/>
    <property type="evidence" value="ECO:0007669"/>
    <property type="project" value="InterPro"/>
</dbReference>
<dbReference type="InterPro" id="IPR001789">
    <property type="entry name" value="Sig_transdc_resp-reg_receiver"/>
</dbReference>
<evidence type="ECO:0000256" key="3">
    <source>
        <dbReference type="ARBA" id="ARBA00023015"/>
    </source>
</evidence>
<dbReference type="InterPro" id="IPR025943">
    <property type="entry name" value="Sigma_54_int_dom_ATP-bd_2"/>
</dbReference>
<dbReference type="InterPro" id="IPR027417">
    <property type="entry name" value="P-loop_NTPase"/>
</dbReference>
<dbReference type="Pfam" id="PF25601">
    <property type="entry name" value="AAA_lid_14"/>
    <property type="match status" value="1"/>
</dbReference>
<dbReference type="AlphaFoldDB" id="A0A7V8VDN3"/>
<dbReference type="GO" id="GO:0005524">
    <property type="term" value="F:ATP binding"/>
    <property type="evidence" value="ECO:0007669"/>
    <property type="project" value="UniProtKB-KW"/>
</dbReference>
<proteinExistence type="predicted"/>
<dbReference type="Pfam" id="PF00072">
    <property type="entry name" value="Response_reg"/>
    <property type="match status" value="1"/>
</dbReference>
<evidence type="ECO:0000256" key="6">
    <source>
        <dbReference type="PROSITE-ProRule" id="PRU00169"/>
    </source>
</evidence>
<comment type="caution">
    <text evidence="9">The sequence shown here is derived from an EMBL/GenBank/DDBJ whole genome shotgun (WGS) entry which is preliminary data.</text>
</comment>
<feature type="domain" description="Response regulatory" evidence="8">
    <location>
        <begin position="9"/>
        <end position="123"/>
    </location>
</feature>
<evidence type="ECO:0000313" key="9">
    <source>
        <dbReference type="EMBL" id="MBA2225822.1"/>
    </source>
</evidence>
<dbReference type="Proteomes" id="UP000542342">
    <property type="component" value="Unassembled WGS sequence"/>
</dbReference>
<sequence length="468" mass="52177">MSSPEEALRVLIIDDDELLAETLAESLERRGHNCTICCSGRAGLARLETEAFDIVLTDLKMAEVDGLEVVRRCKQLQAETEVFVITGYGDVRTAVEAMKLGAAHYLQKPIDLAELRAVVDHAAERIRTVRELRRQLDEKFGFEGVVGNSPKMQKVLQHLKAYAPTSASVLILGENGTGKELVARALHANSPRRGKPFVAMNCAALNENLLDDEMFGHEDGAFTGAKGPRKGRFEYAHTGTLFLDEIGDMPLSLQAKLLRVLENGEVVRIGANTPIRVDVRIIAATNKDLQQEVEAGRFRRDLYFRLRVGTIRLPSLRERKEDIPLLGAHFLKELSKRHGKPLPKVAPAVWKAFENHDWPGNVRELKNLLENMLLLDQDGELTLDDLPDDCGIKPAGLVRNSLAACGTDALIGRPLEEVERYYILKALELTQGNREETARLLGIGERTLYRKLQQWKLAEKKTTSAAEL</sequence>
<evidence type="ECO:0000256" key="5">
    <source>
        <dbReference type="ARBA" id="ARBA00023163"/>
    </source>
</evidence>
<evidence type="ECO:0000259" key="8">
    <source>
        <dbReference type="PROSITE" id="PS50110"/>
    </source>
</evidence>
<dbReference type="InterPro" id="IPR011006">
    <property type="entry name" value="CheY-like_superfamily"/>
</dbReference>
<dbReference type="PANTHER" id="PTHR32071">
    <property type="entry name" value="TRANSCRIPTIONAL REGULATORY PROTEIN"/>
    <property type="match status" value="1"/>
</dbReference>
<evidence type="ECO:0000256" key="1">
    <source>
        <dbReference type="ARBA" id="ARBA00022741"/>
    </source>
</evidence>
<feature type="modified residue" description="4-aspartylphosphate" evidence="6">
    <location>
        <position position="58"/>
    </location>
</feature>
<accession>A0A7V8VDN3</accession>
<dbReference type="RefSeq" id="WP_194537258.1">
    <property type="nucleotide sequence ID" value="NZ_JACEFB010000003.1"/>
</dbReference>
<dbReference type="PROSITE" id="PS00676">
    <property type="entry name" value="SIGMA54_INTERACT_2"/>
    <property type="match status" value="1"/>
</dbReference>
<dbReference type="Gene3D" id="1.10.10.60">
    <property type="entry name" value="Homeodomain-like"/>
    <property type="match status" value="1"/>
</dbReference>
<name>A0A7V8VDN3_9BACT</name>